<evidence type="ECO:0000313" key="3">
    <source>
        <dbReference type="EMBL" id="KRM12491.1"/>
    </source>
</evidence>
<dbReference type="PATRIC" id="fig|1423807.3.peg.2306"/>
<gene>
    <name evidence="3" type="ORF">FD16_GL002240</name>
</gene>
<evidence type="ECO:0000256" key="1">
    <source>
        <dbReference type="SAM" id="MobiDB-lite"/>
    </source>
</evidence>
<proteinExistence type="predicted"/>
<keyword evidence="4" id="KW-1185">Reference proteome</keyword>
<feature type="transmembrane region" description="Helical" evidence="2">
    <location>
        <begin position="5"/>
        <end position="25"/>
    </location>
</feature>
<dbReference type="AlphaFoldDB" id="A0A0R1W9L9"/>
<reference evidence="3 4" key="1">
    <citation type="journal article" date="2015" name="Genome Announc.">
        <title>Expanding the biotechnology potential of lactobacilli through comparative genomics of 213 strains and associated genera.</title>
        <authorList>
            <person name="Sun Z."/>
            <person name="Harris H.M."/>
            <person name="McCann A."/>
            <person name="Guo C."/>
            <person name="Argimon S."/>
            <person name="Zhang W."/>
            <person name="Yang X."/>
            <person name="Jeffery I.B."/>
            <person name="Cooney J.C."/>
            <person name="Kagawa T.F."/>
            <person name="Liu W."/>
            <person name="Song Y."/>
            <person name="Salvetti E."/>
            <person name="Wrobel A."/>
            <person name="Rasinkangas P."/>
            <person name="Parkhill J."/>
            <person name="Rea M.C."/>
            <person name="O'Sullivan O."/>
            <person name="Ritari J."/>
            <person name="Douillard F.P."/>
            <person name="Paul Ross R."/>
            <person name="Yang R."/>
            <person name="Briner A.E."/>
            <person name="Felis G.E."/>
            <person name="de Vos W.M."/>
            <person name="Barrangou R."/>
            <person name="Klaenhammer T.R."/>
            <person name="Caufield P.W."/>
            <person name="Cui Y."/>
            <person name="Zhang H."/>
            <person name="O'Toole P.W."/>
        </authorList>
    </citation>
    <scope>NUCLEOTIDE SEQUENCE [LARGE SCALE GENOMIC DNA]</scope>
    <source>
        <strain evidence="3 4">DSM 5007</strain>
    </source>
</reference>
<keyword evidence="2" id="KW-0472">Membrane</keyword>
<protein>
    <recommendedName>
        <fullName evidence="5">DUF308 domain-containing protein</fullName>
    </recommendedName>
</protein>
<accession>A0A0R1W9L9</accession>
<name>A0A0R1W9L9_9LACO</name>
<keyword evidence="2" id="KW-0812">Transmembrane</keyword>
<feature type="region of interest" description="Disordered" evidence="1">
    <location>
        <begin position="77"/>
        <end position="103"/>
    </location>
</feature>
<dbReference type="STRING" id="1423807.FD16_GL002240"/>
<evidence type="ECO:0000256" key="2">
    <source>
        <dbReference type="SAM" id="Phobius"/>
    </source>
</evidence>
<dbReference type="OrthoDB" id="2249663at2"/>
<feature type="transmembrane region" description="Helical" evidence="2">
    <location>
        <begin position="31"/>
        <end position="50"/>
    </location>
</feature>
<comment type="caution">
    <text evidence="3">The sequence shown here is derived from an EMBL/GenBank/DDBJ whole genome shotgun (WGS) entry which is preliminary data.</text>
</comment>
<sequence length="209" mass="22707">MLFLFILIIAVLFLILSVFYLMNSWQRYGNWAWPTFMVVVSLAVAIFAFFKLPMWNNGSTSSSASSSSQVSQQVSSTSSSASFSSPNQGGLTGQTSQQSESTTQQNLLSQLKKNYSSIGGVTFDSGSKTYKILPTDSNTVKALNYIIKNPDQADQAGWSSFTKNLTKTSTQLQKVAGDGYSISIQEPGNDNTAMFTASDGKTTYNIVNN</sequence>
<evidence type="ECO:0000313" key="4">
    <source>
        <dbReference type="Proteomes" id="UP000051820"/>
    </source>
</evidence>
<organism evidence="3 4">
    <name type="scientific">Paucilactobacillus suebicus DSM 5007 = KCTC 3549</name>
    <dbReference type="NCBI Taxonomy" id="1423807"/>
    <lineage>
        <taxon>Bacteria</taxon>
        <taxon>Bacillati</taxon>
        <taxon>Bacillota</taxon>
        <taxon>Bacilli</taxon>
        <taxon>Lactobacillales</taxon>
        <taxon>Lactobacillaceae</taxon>
        <taxon>Paucilactobacillus</taxon>
    </lineage>
</organism>
<dbReference type="Proteomes" id="UP000051820">
    <property type="component" value="Unassembled WGS sequence"/>
</dbReference>
<keyword evidence="2" id="KW-1133">Transmembrane helix</keyword>
<dbReference type="Gene3D" id="1.10.4160.10">
    <property type="entry name" value="Hydantoin permease"/>
    <property type="match status" value="1"/>
</dbReference>
<dbReference type="RefSeq" id="WP_010622360.1">
    <property type="nucleotide sequence ID" value="NZ_AZGF01000007.1"/>
</dbReference>
<evidence type="ECO:0008006" key="5">
    <source>
        <dbReference type="Google" id="ProtNLM"/>
    </source>
</evidence>
<dbReference type="eggNOG" id="ENOG502ZGUY">
    <property type="taxonomic scope" value="Bacteria"/>
</dbReference>
<dbReference type="EMBL" id="AZGF01000007">
    <property type="protein sequence ID" value="KRM12491.1"/>
    <property type="molecule type" value="Genomic_DNA"/>
</dbReference>